<evidence type="ECO:0000313" key="3">
    <source>
        <dbReference type="Proteomes" id="UP000198517"/>
    </source>
</evidence>
<name>A0A1G7FA39_9FLAO</name>
<dbReference type="RefSeq" id="WP_092737799.1">
    <property type="nucleotide sequence ID" value="NZ_FNAS01000021.1"/>
</dbReference>
<feature type="transmembrane region" description="Helical" evidence="1">
    <location>
        <begin position="6"/>
        <end position="24"/>
    </location>
</feature>
<dbReference type="Proteomes" id="UP000198517">
    <property type="component" value="Unassembled WGS sequence"/>
</dbReference>
<organism evidence="2 3">
    <name type="scientific">Riemerella columbipharyngis</name>
    <dbReference type="NCBI Taxonomy" id="1071918"/>
    <lineage>
        <taxon>Bacteria</taxon>
        <taxon>Pseudomonadati</taxon>
        <taxon>Bacteroidota</taxon>
        <taxon>Flavobacteriia</taxon>
        <taxon>Flavobacteriales</taxon>
        <taxon>Weeksellaceae</taxon>
        <taxon>Riemerella</taxon>
    </lineage>
</organism>
<dbReference type="STRING" id="1071918.SAMN05421544_1217"/>
<keyword evidence="1" id="KW-0472">Membrane</keyword>
<protein>
    <recommendedName>
        <fullName evidence="4">PQ loop repeat-containing protein</fullName>
    </recommendedName>
</protein>
<proteinExistence type="predicted"/>
<reference evidence="2 3" key="1">
    <citation type="submission" date="2016-10" db="EMBL/GenBank/DDBJ databases">
        <authorList>
            <person name="de Groot N.N."/>
        </authorList>
    </citation>
    <scope>NUCLEOTIDE SEQUENCE [LARGE SCALE GENOMIC DNA]</scope>
    <source>
        <strain evidence="2 3">DSM 24015</strain>
    </source>
</reference>
<sequence>MEINNWVLVVSSITIVNVVIYFVFKKKILQTPNAGIKFLVINLPKDIAWVVFSIMILDRTKENFFLLCMLFLWFSFVLYGLIIRLLNNYISNDDKNQ</sequence>
<evidence type="ECO:0000313" key="2">
    <source>
        <dbReference type="EMBL" id="SDE72798.1"/>
    </source>
</evidence>
<accession>A0A1G7FA39</accession>
<keyword evidence="1" id="KW-0812">Transmembrane</keyword>
<dbReference type="EMBL" id="FNAS01000021">
    <property type="protein sequence ID" value="SDE72798.1"/>
    <property type="molecule type" value="Genomic_DNA"/>
</dbReference>
<feature type="transmembrane region" description="Helical" evidence="1">
    <location>
        <begin position="63"/>
        <end position="86"/>
    </location>
</feature>
<dbReference type="OrthoDB" id="1265049at2"/>
<keyword evidence="3" id="KW-1185">Reference proteome</keyword>
<keyword evidence="1" id="KW-1133">Transmembrane helix</keyword>
<evidence type="ECO:0000256" key="1">
    <source>
        <dbReference type="SAM" id="Phobius"/>
    </source>
</evidence>
<evidence type="ECO:0008006" key="4">
    <source>
        <dbReference type="Google" id="ProtNLM"/>
    </source>
</evidence>
<gene>
    <name evidence="2" type="ORF">SAMN05421544_1217</name>
</gene>
<dbReference type="AlphaFoldDB" id="A0A1G7FA39"/>